<comment type="caution">
    <text evidence="9">The sequence shown here is derived from an EMBL/GenBank/DDBJ whole genome shotgun (WGS) entry which is preliminary data.</text>
</comment>
<dbReference type="FunFam" id="2.10.25.10:FF:000230">
    <property type="entry name" value="Delta-like protein"/>
    <property type="match status" value="1"/>
</dbReference>
<dbReference type="SMART" id="SM00584">
    <property type="entry name" value="TLDc"/>
    <property type="match status" value="1"/>
</dbReference>
<dbReference type="SMART" id="SM00179">
    <property type="entry name" value="EGF_CA"/>
    <property type="match status" value="1"/>
</dbReference>
<feature type="disulfide bond" evidence="6">
    <location>
        <begin position="25"/>
        <end position="34"/>
    </location>
</feature>
<dbReference type="InterPro" id="IPR000152">
    <property type="entry name" value="EGF-type_Asp/Asn_hydroxyl_site"/>
</dbReference>
<dbReference type="PROSITE" id="PS00010">
    <property type="entry name" value="ASX_HYDROXYL"/>
    <property type="match status" value="1"/>
</dbReference>
<comment type="caution">
    <text evidence="6">Lacks conserved residue(s) required for the propagation of feature annotation.</text>
</comment>
<dbReference type="GO" id="GO:0005509">
    <property type="term" value="F:calcium ion binding"/>
    <property type="evidence" value="ECO:0007669"/>
    <property type="project" value="InterPro"/>
</dbReference>
<gene>
    <name evidence="9" type="ORF">PMEA_00030396</name>
</gene>
<feature type="domain" description="EGF-like" evidence="7">
    <location>
        <begin position="1"/>
        <end position="35"/>
    </location>
</feature>
<evidence type="ECO:0000313" key="9">
    <source>
        <dbReference type="EMBL" id="CAH3158324.1"/>
    </source>
</evidence>
<dbReference type="PROSITE" id="PS00022">
    <property type="entry name" value="EGF_1"/>
    <property type="match status" value="1"/>
</dbReference>
<keyword evidence="10" id="KW-1185">Reference proteome</keyword>
<dbReference type="Gene3D" id="2.10.25.10">
    <property type="entry name" value="Laminin"/>
    <property type="match status" value="1"/>
</dbReference>
<sequence>NHCEKESCVNGGTCINGVVSFECRCLEGFSGKRCESGLLINSTILAGNTNFLGNLSHFLSPAVGNSSQWLLCHGWAVSTFHTSCDHRPNTVTIIKYGQNVFGGYTDITWDSSDSYGNTSNSFIFSLRNEEELHPFKSIIKAPQYAIYKHLVYGPTFGHAWDIYISDNANSIGYSFAHFRTYEAPKESQDPITILSGASHFSPDDWEVFYLG</sequence>
<name>A0AAU9XUK5_9CNID</name>
<protein>
    <recommendedName>
        <fullName evidence="11">EGF-like domain-containing protein</fullName>
    </recommendedName>
</protein>
<keyword evidence="2" id="KW-0732">Signal</keyword>
<dbReference type="EMBL" id="CALNXJ010000067">
    <property type="protein sequence ID" value="CAH3158324.1"/>
    <property type="molecule type" value="Genomic_DNA"/>
</dbReference>
<evidence type="ECO:0000256" key="3">
    <source>
        <dbReference type="ARBA" id="ARBA00022737"/>
    </source>
</evidence>
<dbReference type="InterPro" id="IPR001881">
    <property type="entry name" value="EGF-like_Ca-bd_dom"/>
</dbReference>
<evidence type="ECO:0008006" key="11">
    <source>
        <dbReference type="Google" id="ProtNLM"/>
    </source>
</evidence>
<keyword evidence="3" id="KW-0677">Repeat</keyword>
<evidence type="ECO:0000256" key="5">
    <source>
        <dbReference type="ARBA" id="ARBA00023180"/>
    </source>
</evidence>
<dbReference type="InterPro" id="IPR006571">
    <property type="entry name" value="TLDc_dom"/>
</dbReference>
<keyword evidence="4 6" id="KW-1015">Disulfide bond</keyword>
<dbReference type="Pfam" id="PF07534">
    <property type="entry name" value="TLD"/>
    <property type="match status" value="1"/>
</dbReference>
<evidence type="ECO:0000256" key="6">
    <source>
        <dbReference type="PROSITE-ProRule" id="PRU00076"/>
    </source>
</evidence>
<dbReference type="Proteomes" id="UP001159428">
    <property type="component" value="Unassembled WGS sequence"/>
</dbReference>
<proteinExistence type="predicted"/>
<accession>A0AAU9XUK5</accession>
<dbReference type="CDD" id="cd00054">
    <property type="entry name" value="EGF_CA"/>
    <property type="match status" value="1"/>
</dbReference>
<evidence type="ECO:0000256" key="2">
    <source>
        <dbReference type="ARBA" id="ARBA00022729"/>
    </source>
</evidence>
<dbReference type="GO" id="GO:0005886">
    <property type="term" value="C:plasma membrane"/>
    <property type="evidence" value="ECO:0007669"/>
    <property type="project" value="UniProtKB-ARBA"/>
</dbReference>
<dbReference type="PROSITE" id="PS51886">
    <property type="entry name" value="TLDC"/>
    <property type="match status" value="1"/>
</dbReference>
<evidence type="ECO:0000259" key="7">
    <source>
        <dbReference type="PROSITE" id="PS50026"/>
    </source>
</evidence>
<dbReference type="PROSITE" id="PS50026">
    <property type="entry name" value="EGF_3"/>
    <property type="match status" value="1"/>
</dbReference>
<keyword evidence="5" id="KW-0325">Glycoprotein</keyword>
<dbReference type="AlphaFoldDB" id="A0AAU9XUK5"/>
<dbReference type="PROSITE" id="PS01186">
    <property type="entry name" value="EGF_2"/>
    <property type="match status" value="1"/>
</dbReference>
<feature type="non-terminal residue" evidence="9">
    <location>
        <position position="1"/>
    </location>
</feature>
<dbReference type="SUPFAM" id="SSF57196">
    <property type="entry name" value="EGF/Laminin"/>
    <property type="match status" value="1"/>
</dbReference>
<dbReference type="Pfam" id="PF00008">
    <property type="entry name" value="EGF"/>
    <property type="match status" value="1"/>
</dbReference>
<evidence type="ECO:0000256" key="1">
    <source>
        <dbReference type="ARBA" id="ARBA00022536"/>
    </source>
</evidence>
<evidence type="ECO:0000313" key="10">
    <source>
        <dbReference type="Proteomes" id="UP001159428"/>
    </source>
</evidence>
<dbReference type="GO" id="GO:0048666">
    <property type="term" value="P:neuron development"/>
    <property type="evidence" value="ECO:0007669"/>
    <property type="project" value="UniProtKB-ARBA"/>
</dbReference>
<dbReference type="GO" id="GO:0000902">
    <property type="term" value="P:cell morphogenesis"/>
    <property type="evidence" value="ECO:0007669"/>
    <property type="project" value="UniProtKB-ARBA"/>
</dbReference>
<dbReference type="InterPro" id="IPR000742">
    <property type="entry name" value="EGF"/>
</dbReference>
<evidence type="ECO:0000259" key="8">
    <source>
        <dbReference type="PROSITE" id="PS51886"/>
    </source>
</evidence>
<keyword evidence="1 6" id="KW-0245">EGF-like domain</keyword>
<dbReference type="SMART" id="SM00181">
    <property type="entry name" value="EGF"/>
    <property type="match status" value="1"/>
</dbReference>
<organism evidence="9 10">
    <name type="scientific">Pocillopora meandrina</name>
    <dbReference type="NCBI Taxonomy" id="46732"/>
    <lineage>
        <taxon>Eukaryota</taxon>
        <taxon>Metazoa</taxon>
        <taxon>Cnidaria</taxon>
        <taxon>Anthozoa</taxon>
        <taxon>Hexacorallia</taxon>
        <taxon>Scleractinia</taxon>
        <taxon>Astrocoeniina</taxon>
        <taxon>Pocilloporidae</taxon>
        <taxon>Pocillopora</taxon>
    </lineage>
</organism>
<feature type="domain" description="TLDc" evidence="8">
    <location>
        <begin position="38"/>
        <end position="211"/>
    </location>
</feature>
<reference evidence="9 10" key="1">
    <citation type="submission" date="2022-05" db="EMBL/GenBank/DDBJ databases">
        <authorList>
            <consortium name="Genoscope - CEA"/>
            <person name="William W."/>
        </authorList>
    </citation>
    <scope>NUCLEOTIDE SEQUENCE [LARGE SCALE GENOMIC DNA]</scope>
</reference>
<evidence type="ECO:0000256" key="4">
    <source>
        <dbReference type="ARBA" id="ARBA00023157"/>
    </source>
</evidence>
<dbReference type="GO" id="GO:0042063">
    <property type="term" value="P:gliogenesis"/>
    <property type="evidence" value="ECO:0007669"/>
    <property type="project" value="UniProtKB-ARBA"/>
</dbReference>